<accession>A0A8H4QRG4</accession>
<feature type="binding site" description="axial binding residue" evidence="8">
    <location>
        <position position="515"/>
    </location>
    <ligand>
        <name>heme</name>
        <dbReference type="ChEBI" id="CHEBI:30413"/>
    </ligand>
    <ligandPart>
        <name>Fe</name>
        <dbReference type="ChEBI" id="CHEBI:18248"/>
    </ligandPart>
</feature>
<dbReference type="Proteomes" id="UP000521872">
    <property type="component" value="Unassembled WGS sequence"/>
</dbReference>
<dbReference type="PANTHER" id="PTHR24287:SF1">
    <property type="entry name" value="P450, PUTATIVE (EUROFUNG)-RELATED"/>
    <property type="match status" value="1"/>
</dbReference>
<keyword evidence="10" id="KW-0812">Transmembrane</keyword>
<evidence type="ECO:0000256" key="5">
    <source>
        <dbReference type="ARBA" id="ARBA00023002"/>
    </source>
</evidence>
<dbReference type="PRINTS" id="PR00463">
    <property type="entry name" value="EP450I"/>
</dbReference>
<dbReference type="PANTHER" id="PTHR24287">
    <property type="entry name" value="P450, PUTATIVE (EUROFUNG)-RELATED"/>
    <property type="match status" value="1"/>
</dbReference>
<evidence type="ECO:0000256" key="3">
    <source>
        <dbReference type="ARBA" id="ARBA00022617"/>
    </source>
</evidence>
<dbReference type="Gene3D" id="1.10.630.10">
    <property type="entry name" value="Cytochrome P450"/>
    <property type="match status" value="1"/>
</dbReference>
<reference evidence="11 12" key="1">
    <citation type="submission" date="2019-12" db="EMBL/GenBank/DDBJ databases">
        <authorList>
            <person name="Floudas D."/>
            <person name="Bentzer J."/>
            <person name="Ahren D."/>
            <person name="Johansson T."/>
            <person name="Persson P."/>
            <person name="Tunlid A."/>
        </authorList>
    </citation>
    <scope>NUCLEOTIDE SEQUENCE [LARGE SCALE GENOMIC DNA]</scope>
    <source>
        <strain evidence="11 12">CBS 102.39</strain>
    </source>
</reference>
<comment type="cofactor">
    <cofactor evidence="1 8">
        <name>heme</name>
        <dbReference type="ChEBI" id="CHEBI:30413"/>
    </cofactor>
</comment>
<dbReference type="GO" id="GO:0004497">
    <property type="term" value="F:monooxygenase activity"/>
    <property type="evidence" value="ECO:0007669"/>
    <property type="project" value="UniProtKB-KW"/>
</dbReference>
<evidence type="ECO:0000256" key="6">
    <source>
        <dbReference type="ARBA" id="ARBA00023004"/>
    </source>
</evidence>
<evidence type="ECO:0000256" key="4">
    <source>
        <dbReference type="ARBA" id="ARBA00022723"/>
    </source>
</evidence>
<evidence type="ECO:0000313" key="12">
    <source>
        <dbReference type="Proteomes" id="UP000521872"/>
    </source>
</evidence>
<keyword evidence="5 9" id="KW-0560">Oxidoreductase</keyword>
<dbReference type="PRINTS" id="PR00385">
    <property type="entry name" value="P450"/>
</dbReference>
<gene>
    <name evidence="11" type="ORF">D9613_011431</name>
</gene>
<dbReference type="InterPro" id="IPR001128">
    <property type="entry name" value="Cyt_P450"/>
</dbReference>
<evidence type="ECO:0000256" key="2">
    <source>
        <dbReference type="ARBA" id="ARBA00010617"/>
    </source>
</evidence>
<sequence>MLVPPGPVYLLKLLPFFLIPSALAYYAFLTANKTFWGGSLPHWLIISVSALARPLLFVFQRYLNRYLEHRAAAANGAFVIPHVEEKLPNFAGFSLVKTLVADIHKSHPGTAFQEWRKQYGSTYQLRLPTDNRVITDDPDHVKAILATQFDAFHKGPVTYDMFRSLLGTGVFNSDGDMWKFHRNMTRPFFTRDRISDFEIFDRHASHALKLAKDRLAEGQPIDFQDLVSRFTLDSATEFLFGYQVDSLSAGLPYSPRSGIPNSSEFLNHSSNVFVDAFLAGQVQIAVRARRGPIWPLMEFWKDEVKPSREIVDGYTTPVMLRALEERESNDREKVAETGSDQTLLSHLVQHTQDKKVLKDELLNLLVAGRDTTGCTLTYAFYMLCEHPDIAARLRQEILEHVGPTDRPTYENLRDLKYLRAFINEVLRLYPPVPFDGRTARKSTVLHSKFPGSKPYYVPAGTRVLYSIMHIHRREDLWGPTALEFDPDRFLDERLHKYLTPNPYIFTPFNAGPRICLGQQFAYQESSFFLVRLLQQFTNFRLAPEAQPEDSIPPKEWALQGGLIAKEKVRSATHLTLYAKGGVWGRMDEVSN</sequence>
<dbReference type="GO" id="GO:0016705">
    <property type="term" value="F:oxidoreductase activity, acting on paired donors, with incorporation or reduction of molecular oxygen"/>
    <property type="evidence" value="ECO:0007669"/>
    <property type="project" value="InterPro"/>
</dbReference>
<dbReference type="EMBL" id="JAACJL010000032">
    <property type="protein sequence ID" value="KAF4616022.1"/>
    <property type="molecule type" value="Genomic_DNA"/>
</dbReference>
<dbReference type="InterPro" id="IPR002401">
    <property type="entry name" value="Cyt_P450_E_grp-I"/>
</dbReference>
<evidence type="ECO:0008006" key="13">
    <source>
        <dbReference type="Google" id="ProtNLM"/>
    </source>
</evidence>
<evidence type="ECO:0000256" key="7">
    <source>
        <dbReference type="ARBA" id="ARBA00023033"/>
    </source>
</evidence>
<feature type="transmembrane region" description="Helical" evidence="10">
    <location>
        <begin position="9"/>
        <end position="28"/>
    </location>
</feature>
<protein>
    <recommendedName>
        <fullName evidence="13">Cytochrome P450 monooxygenase pc-3</fullName>
    </recommendedName>
</protein>
<dbReference type="PROSITE" id="PS00086">
    <property type="entry name" value="CYTOCHROME_P450"/>
    <property type="match status" value="1"/>
</dbReference>
<dbReference type="InterPro" id="IPR036396">
    <property type="entry name" value="Cyt_P450_sf"/>
</dbReference>
<name>A0A8H4QRG4_9AGAR</name>
<dbReference type="GO" id="GO:0005506">
    <property type="term" value="F:iron ion binding"/>
    <property type="evidence" value="ECO:0007669"/>
    <property type="project" value="InterPro"/>
</dbReference>
<evidence type="ECO:0000256" key="9">
    <source>
        <dbReference type="RuleBase" id="RU000461"/>
    </source>
</evidence>
<dbReference type="GO" id="GO:0020037">
    <property type="term" value="F:heme binding"/>
    <property type="evidence" value="ECO:0007669"/>
    <property type="project" value="InterPro"/>
</dbReference>
<keyword evidence="10" id="KW-1133">Transmembrane helix</keyword>
<evidence type="ECO:0000256" key="1">
    <source>
        <dbReference type="ARBA" id="ARBA00001971"/>
    </source>
</evidence>
<dbReference type="CDD" id="cd11063">
    <property type="entry name" value="CYP52"/>
    <property type="match status" value="1"/>
</dbReference>
<evidence type="ECO:0000313" key="11">
    <source>
        <dbReference type="EMBL" id="KAF4616022.1"/>
    </source>
</evidence>
<keyword evidence="4 8" id="KW-0479">Metal-binding</keyword>
<evidence type="ECO:0000256" key="8">
    <source>
        <dbReference type="PIRSR" id="PIRSR602401-1"/>
    </source>
</evidence>
<keyword evidence="10" id="KW-0472">Membrane</keyword>
<evidence type="ECO:0000256" key="10">
    <source>
        <dbReference type="SAM" id="Phobius"/>
    </source>
</evidence>
<keyword evidence="12" id="KW-1185">Reference proteome</keyword>
<keyword evidence="7 9" id="KW-0503">Monooxygenase</keyword>
<dbReference type="AlphaFoldDB" id="A0A8H4QRG4"/>
<organism evidence="11 12">
    <name type="scientific">Agrocybe pediades</name>
    <dbReference type="NCBI Taxonomy" id="84607"/>
    <lineage>
        <taxon>Eukaryota</taxon>
        <taxon>Fungi</taxon>
        <taxon>Dikarya</taxon>
        <taxon>Basidiomycota</taxon>
        <taxon>Agaricomycotina</taxon>
        <taxon>Agaricomycetes</taxon>
        <taxon>Agaricomycetidae</taxon>
        <taxon>Agaricales</taxon>
        <taxon>Agaricineae</taxon>
        <taxon>Strophariaceae</taxon>
        <taxon>Agrocybe</taxon>
    </lineage>
</organism>
<proteinExistence type="inferred from homology"/>
<keyword evidence="6 8" id="KW-0408">Iron</keyword>
<dbReference type="SUPFAM" id="SSF48264">
    <property type="entry name" value="Cytochrome P450"/>
    <property type="match status" value="1"/>
</dbReference>
<dbReference type="Pfam" id="PF00067">
    <property type="entry name" value="p450"/>
    <property type="match status" value="1"/>
</dbReference>
<comment type="caution">
    <text evidence="11">The sequence shown here is derived from an EMBL/GenBank/DDBJ whole genome shotgun (WGS) entry which is preliminary data.</text>
</comment>
<comment type="similarity">
    <text evidence="2 9">Belongs to the cytochrome P450 family.</text>
</comment>
<feature type="transmembrane region" description="Helical" evidence="10">
    <location>
        <begin position="40"/>
        <end position="59"/>
    </location>
</feature>
<dbReference type="InterPro" id="IPR017972">
    <property type="entry name" value="Cyt_P450_CS"/>
</dbReference>
<dbReference type="InterPro" id="IPR047146">
    <property type="entry name" value="Cyt_P450_E_CYP52_fungi"/>
</dbReference>
<keyword evidence="3 8" id="KW-0349">Heme</keyword>